<dbReference type="CDD" id="cd00090">
    <property type="entry name" value="HTH_ARSR"/>
    <property type="match status" value="1"/>
</dbReference>
<dbReference type="SUPFAM" id="SSF53335">
    <property type="entry name" value="S-adenosyl-L-methionine-dependent methyltransferases"/>
    <property type="match status" value="1"/>
</dbReference>
<dbReference type="STRING" id="1848.SAMN05443637_12551"/>
<dbReference type="CDD" id="cd02440">
    <property type="entry name" value="AdoMet_MTases"/>
    <property type="match status" value="1"/>
</dbReference>
<dbReference type="GO" id="GO:0032259">
    <property type="term" value="P:methylation"/>
    <property type="evidence" value="ECO:0007669"/>
    <property type="project" value="UniProtKB-KW"/>
</dbReference>
<keyword evidence="4" id="KW-1185">Reference proteome</keyword>
<evidence type="ECO:0000259" key="2">
    <source>
        <dbReference type="Pfam" id="PF21320"/>
    </source>
</evidence>
<dbReference type="SUPFAM" id="SSF46785">
    <property type="entry name" value="Winged helix' DNA-binding domain"/>
    <property type="match status" value="1"/>
</dbReference>
<dbReference type="InterPro" id="IPR011991">
    <property type="entry name" value="ArsR-like_HTH"/>
</dbReference>
<protein>
    <submittedName>
        <fullName evidence="3">Methyltransferase domain-containing protein</fullName>
    </submittedName>
</protein>
<sequence length="379" mass="39025">MTATTRSGSDTTSTSTASTATATAGIDTAGIDTARVERFAGELIGTYAGAITTLMIDLAERTGLLDALAEGPGTSTQLAERAGLTERYVRECLAALATAGIVEHAHGTFTLPPEHAVCLTGPGSANLAPMARICTLLAPHVSGVARAFREGGGIPYEEFRPEFTDVMDGMSRGLMDGQLLDGIVPLVPGLPGKLAAGARVADIGCGTGHSTNLLAKAYPASRFVGYDIATDAIARARAEAAEWGLTNVAFEVRDVVGLPADPPFDAVFAFDAIHDQVDPAGVLAAVRRALDSDGVFVMMDVNAASRLDDNIGDPAAPLLYGVSTLHCMTVSLAHGGAGLGTMWGRELACAMLADAGFGDVTVHDVPDDPLDCLYVARPA</sequence>
<dbReference type="InterPro" id="IPR025714">
    <property type="entry name" value="Methyltranfer_dom"/>
</dbReference>
<dbReference type="InterPro" id="IPR048711">
    <property type="entry name" value="WHD_Rv2258c"/>
</dbReference>
<evidence type="ECO:0000313" key="4">
    <source>
        <dbReference type="Proteomes" id="UP000184363"/>
    </source>
</evidence>
<dbReference type="Pfam" id="PF21320">
    <property type="entry name" value="WHD_Rv2258c"/>
    <property type="match status" value="1"/>
</dbReference>
<dbReference type="InterPro" id="IPR036390">
    <property type="entry name" value="WH_DNA-bd_sf"/>
</dbReference>
<dbReference type="EMBL" id="FRAP01000025">
    <property type="protein sequence ID" value="SHL35251.1"/>
    <property type="molecule type" value="Genomic_DNA"/>
</dbReference>
<dbReference type="InterPro" id="IPR029063">
    <property type="entry name" value="SAM-dependent_MTases_sf"/>
</dbReference>
<keyword evidence="3" id="KW-0808">Transferase</keyword>
<reference evidence="3 4" key="1">
    <citation type="submission" date="2016-11" db="EMBL/GenBank/DDBJ databases">
        <authorList>
            <person name="Jaros S."/>
            <person name="Januszkiewicz K."/>
            <person name="Wedrychowicz H."/>
        </authorList>
    </citation>
    <scope>NUCLEOTIDE SEQUENCE [LARGE SCALE GENOMIC DNA]</scope>
    <source>
        <strain evidence="3 4">DSM 43832</strain>
    </source>
</reference>
<dbReference type="Pfam" id="PF13847">
    <property type="entry name" value="Methyltransf_31"/>
    <property type="match status" value="1"/>
</dbReference>
<dbReference type="Gene3D" id="3.40.50.150">
    <property type="entry name" value="Vaccinia Virus protein VP39"/>
    <property type="match status" value="1"/>
</dbReference>
<keyword evidence="3" id="KW-0489">Methyltransferase</keyword>
<dbReference type="RefSeq" id="WP_084755900.1">
    <property type="nucleotide sequence ID" value="NZ_CALGVN010000020.1"/>
</dbReference>
<name>A0A1M6ZXN9_PSETH</name>
<feature type="domain" description="S-adenosylmethionine-dependent methyltransferase Rv2258c-like winged HTH" evidence="2">
    <location>
        <begin position="51"/>
        <end position="120"/>
    </location>
</feature>
<dbReference type="PANTHER" id="PTHR45128">
    <property type="entry name" value="METHYLTRANSFERASE TYPE 11"/>
    <property type="match status" value="1"/>
</dbReference>
<dbReference type="GO" id="GO:0008168">
    <property type="term" value="F:methyltransferase activity"/>
    <property type="evidence" value="ECO:0007669"/>
    <property type="project" value="UniProtKB-KW"/>
</dbReference>
<accession>A0A1M6ZXN9</accession>
<evidence type="ECO:0000259" key="1">
    <source>
        <dbReference type="Pfam" id="PF13847"/>
    </source>
</evidence>
<dbReference type="AlphaFoldDB" id="A0A1M6ZXN9"/>
<organism evidence="3 4">
    <name type="scientific">Pseudonocardia thermophila</name>
    <dbReference type="NCBI Taxonomy" id="1848"/>
    <lineage>
        <taxon>Bacteria</taxon>
        <taxon>Bacillati</taxon>
        <taxon>Actinomycetota</taxon>
        <taxon>Actinomycetes</taxon>
        <taxon>Pseudonocardiales</taxon>
        <taxon>Pseudonocardiaceae</taxon>
        <taxon>Pseudonocardia</taxon>
    </lineage>
</organism>
<dbReference type="OrthoDB" id="9801363at2"/>
<evidence type="ECO:0000313" key="3">
    <source>
        <dbReference type="EMBL" id="SHL35251.1"/>
    </source>
</evidence>
<dbReference type="InterPro" id="IPR036388">
    <property type="entry name" value="WH-like_DNA-bd_sf"/>
</dbReference>
<dbReference type="PANTHER" id="PTHR45128:SF1">
    <property type="entry name" value="S-ADENOSYLMETHIONINE-DEPENDENT METHYLTRANSFERASE RV2258C"/>
    <property type="match status" value="1"/>
</dbReference>
<gene>
    <name evidence="3" type="ORF">SAMN05443637_12551</name>
</gene>
<feature type="domain" description="Methyltransferase" evidence="1">
    <location>
        <begin position="196"/>
        <end position="311"/>
    </location>
</feature>
<dbReference type="InterPro" id="IPR053173">
    <property type="entry name" value="SAM-binding_MTase"/>
</dbReference>
<dbReference type="Gene3D" id="1.10.10.10">
    <property type="entry name" value="Winged helix-like DNA-binding domain superfamily/Winged helix DNA-binding domain"/>
    <property type="match status" value="1"/>
</dbReference>
<proteinExistence type="predicted"/>
<dbReference type="Proteomes" id="UP000184363">
    <property type="component" value="Unassembled WGS sequence"/>
</dbReference>